<proteinExistence type="predicted"/>
<feature type="domain" description="Solute-binding protein family 3/N-terminal" evidence="2">
    <location>
        <begin position="29"/>
        <end position="239"/>
    </location>
</feature>
<accession>A0ABU8EZ35</accession>
<evidence type="ECO:0000313" key="3">
    <source>
        <dbReference type="EMBL" id="MEI4552240.1"/>
    </source>
</evidence>
<dbReference type="Proteomes" id="UP001382455">
    <property type="component" value="Unassembled WGS sequence"/>
</dbReference>
<evidence type="ECO:0000313" key="4">
    <source>
        <dbReference type="Proteomes" id="UP001382455"/>
    </source>
</evidence>
<dbReference type="Gene3D" id="3.40.190.10">
    <property type="entry name" value="Periplasmic binding protein-like II"/>
    <property type="match status" value="2"/>
</dbReference>
<sequence length="243" mass="27784">MYRIAILNVCVILCTFSLYVAASAKLNVVTEEWRPYNYTNEHGEVVGRATERVKAILDSINIDYQITSYPWARSMILTANDENTLIYTILKTKERENLFQWVCPLIGPVKVNLYKLAKRKEINITTLEHAKRYVTSIEKGESDHEYLLANGFKNGVNLDVTSDPYAGARKFFAGRVDLVLQTEWEMSENLRHFNHTESEIEKLIEVTKASDAEGCLAFSNKTDKALVEKVRNALKAYNQKHGL</sequence>
<keyword evidence="4" id="KW-1185">Reference proteome</keyword>
<dbReference type="PANTHER" id="PTHR38834:SF3">
    <property type="entry name" value="SOLUTE-BINDING PROTEIN FAMILY 3_N-TERMINAL DOMAIN-CONTAINING PROTEIN"/>
    <property type="match status" value="1"/>
</dbReference>
<dbReference type="Pfam" id="PF00497">
    <property type="entry name" value="SBP_bac_3"/>
    <property type="match status" value="1"/>
</dbReference>
<feature type="chain" id="PRO_5045530766" evidence="1">
    <location>
        <begin position="23"/>
        <end position="243"/>
    </location>
</feature>
<dbReference type="SUPFAM" id="SSF53850">
    <property type="entry name" value="Periplasmic binding protein-like II"/>
    <property type="match status" value="1"/>
</dbReference>
<reference evidence="3 4" key="1">
    <citation type="submission" date="2023-12" db="EMBL/GenBank/DDBJ databases">
        <title>Friends and Foes: Symbiotic and Algicidal bacterial influence on Karenia brevis blooms.</title>
        <authorList>
            <person name="Fei C."/>
            <person name="Mohamed A.R."/>
            <person name="Booker A."/>
            <person name="Arshad M."/>
            <person name="Klass S."/>
            <person name="Ahn S."/>
            <person name="Gilbert P.M."/>
            <person name="Heil C.A."/>
            <person name="Martinez J.M."/>
            <person name="Amin S.A."/>
        </authorList>
    </citation>
    <scope>NUCLEOTIDE SEQUENCE [LARGE SCALE GENOMIC DNA]</scope>
    <source>
        <strain evidence="3 4">CE15</strain>
    </source>
</reference>
<dbReference type="EMBL" id="JBAWKS010000002">
    <property type="protein sequence ID" value="MEI4552240.1"/>
    <property type="molecule type" value="Genomic_DNA"/>
</dbReference>
<feature type="signal peptide" evidence="1">
    <location>
        <begin position="1"/>
        <end position="22"/>
    </location>
</feature>
<evidence type="ECO:0000259" key="2">
    <source>
        <dbReference type="Pfam" id="PF00497"/>
    </source>
</evidence>
<gene>
    <name evidence="3" type="ORF">WAE96_21350</name>
</gene>
<comment type="caution">
    <text evidence="3">The sequence shown here is derived from an EMBL/GenBank/DDBJ whole genome shotgun (WGS) entry which is preliminary data.</text>
</comment>
<protein>
    <submittedName>
        <fullName evidence="3">Transporter substrate-binding domain-containing protein</fullName>
    </submittedName>
</protein>
<organism evidence="3 4">
    <name type="scientific">Pseudoalteromonas spongiae</name>
    <dbReference type="NCBI Taxonomy" id="298657"/>
    <lineage>
        <taxon>Bacteria</taxon>
        <taxon>Pseudomonadati</taxon>
        <taxon>Pseudomonadota</taxon>
        <taxon>Gammaproteobacteria</taxon>
        <taxon>Alteromonadales</taxon>
        <taxon>Pseudoalteromonadaceae</taxon>
        <taxon>Pseudoalteromonas</taxon>
    </lineage>
</organism>
<evidence type="ECO:0000256" key="1">
    <source>
        <dbReference type="SAM" id="SignalP"/>
    </source>
</evidence>
<keyword evidence="1" id="KW-0732">Signal</keyword>
<dbReference type="RefSeq" id="WP_336437051.1">
    <property type="nucleotide sequence ID" value="NZ_JBAWKS010000002.1"/>
</dbReference>
<dbReference type="InterPro" id="IPR001638">
    <property type="entry name" value="Solute-binding_3/MltF_N"/>
</dbReference>
<name>A0ABU8EZ35_9GAMM</name>
<dbReference type="PANTHER" id="PTHR38834">
    <property type="entry name" value="PERIPLASMIC SUBSTRATE BINDING PROTEIN FAMILY 3"/>
    <property type="match status" value="1"/>
</dbReference>